<comment type="caution">
    <text evidence="3">The sequence shown here is derived from an EMBL/GenBank/DDBJ whole genome shotgun (WGS) entry which is preliminary data.</text>
</comment>
<protein>
    <submittedName>
        <fullName evidence="3">Uncharacterized protein</fullName>
    </submittedName>
</protein>
<name>A0A834LQZ0_RHOSS</name>
<dbReference type="EMBL" id="WJXA01000004">
    <property type="protein sequence ID" value="KAF7144583.1"/>
    <property type="molecule type" value="Genomic_DNA"/>
</dbReference>
<dbReference type="InterPro" id="IPR036259">
    <property type="entry name" value="MFS_trans_sf"/>
</dbReference>
<dbReference type="AlphaFoldDB" id="A0A834LQZ0"/>
<keyword evidence="2" id="KW-1133">Transmembrane helix</keyword>
<evidence type="ECO:0000313" key="3">
    <source>
        <dbReference type="EMBL" id="KAF7144583.1"/>
    </source>
</evidence>
<sequence length="112" mass="11897">MAKSQLEVLSALDNAKTQLYHFTAIVIAGMGFFTDAYDLFCISVVTKLLGRIYYTAPNSKTPGILPVKISAAVTGVALVMGFFTSMPMISSAVGVGHKVTGPQKVYAIPCFS</sequence>
<evidence type="ECO:0000256" key="2">
    <source>
        <dbReference type="SAM" id="Phobius"/>
    </source>
</evidence>
<keyword evidence="2" id="KW-0812">Transmembrane</keyword>
<reference evidence="3" key="1">
    <citation type="submission" date="2019-11" db="EMBL/GenBank/DDBJ databases">
        <authorList>
            <person name="Liu Y."/>
            <person name="Hou J."/>
            <person name="Li T.-Q."/>
            <person name="Guan C.-H."/>
            <person name="Wu X."/>
            <person name="Wu H.-Z."/>
            <person name="Ling F."/>
            <person name="Zhang R."/>
            <person name="Shi X.-G."/>
            <person name="Ren J.-P."/>
            <person name="Chen E.-F."/>
            <person name="Sun J.-M."/>
        </authorList>
    </citation>
    <scope>NUCLEOTIDE SEQUENCE</scope>
    <source>
        <strain evidence="3">Adult_tree_wgs_1</strain>
        <tissue evidence="3">Leaves</tissue>
    </source>
</reference>
<proteinExistence type="inferred from homology"/>
<dbReference type="OrthoDB" id="433512at2759"/>
<organism evidence="3 4">
    <name type="scientific">Rhododendron simsii</name>
    <name type="common">Sims's rhododendron</name>
    <dbReference type="NCBI Taxonomy" id="118357"/>
    <lineage>
        <taxon>Eukaryota</taxon>
        <taxon>Viridiplantae</taxon>
        <taxon>Streptophyta</taxon>
        <taxon>Embryophyta</taxon>
        <taxon>Tracheophyta</taxon>
        <taxon>Spermatophyta</taxon>
        <taxon>Magnoliopsida</taxon>
        <taxon>eudicotyledons</taxon>
        <taxon>Gunneridae</taxon>
        <taxon>Pentapetalae</taxon>
        <taxon>asterids</taxon>
        <taxon>Ericales</taxon>
        <taxon>Ericaceae</taxon>
        <taxon>Ericoideae</taxon>
        <taxon>Rhodoreae</taxon>
        <taxon>Rhododendron</taxon>
    </lineage>
</organism>
<feature type="transmembrane region" description="Helical" evidence="2">
    <location>
        <begin position="20"/>
        <end position="45"/>
    </location>
</feature>
<feature type="transmembrane region" description="Helical" evidence="2">
    <location>
        <begin position="65"/>
        <end position="83"/>
    </location>
</feature>
<evidence type="ECO:0000256" key="1">
    <source>
        <dbReference type="ARBA" id="ARBA00044504"/>
    </source>
</evidence>
<keyword evidence="2" id="KW-0472">Membrane</keyword>
<gene>
    <name evidence="3" type="ORF">RHSIM_Rhsim04G0183400</name>
</gene>
<evidence type="ECO:0000313" key="4">
    <source>
        <dbReference type="Proteomes" id="UP000626092"/>
    </source>
</evidence>
<dbReference type="Proteomes" id="UP000626092">
    <property type="component" value="Unassembled WGS sequence"/>
</dbReference>
<accession>A0A834LQZ0</accession>
<keyword evidence="4" id="KW-1185">Reference proteome</keyword>
<comment type="similarity">
    <text evidence="1">Belongs to the major facilitator superfamily. Phosphate:H(+) symporter (TC 2.A.1.9) family.</text>
</comment>
<dbReference type="Gene3D" id="1.20.1250.20">
    <property type="entry name" value="MFS general substrate transporter like domains"/>
    <property type="match status" value="1"/>
</dbReference>